<gene>
    <name evidence="4" type="ORF">ALC62_08983</name>
</gene>
<feature type="domain" description="Transposable element P transposase-like RNase H" evidence="1">
    <location>
        <begin position="23"/>
        <end position="86"/>
    </location>
</feature>
<evidence type="ECO:0000259" key="2">
    <source>
        <dbReference type="Pfam" id="PF21788"/>
    </source>
</evidence>
<evidence type="ECO:0000313" key="5">
    <source>
        <dbReference type="Proteomes" id="UP000078542"/>
    </source>
</evidence>
<dbReference type="InterPro" id="IPR055035">
    <property type="entry name" value="THAP9_C"/>
</dbReference>
<dbReference type="EMBL" id="KQ977729">
    <property type="protein sequence ID" value="KYN00253.1"/>
    <property type="molecule type" value="Genomic_DNA"/>
</dbReference>
<accession>A0A151IGR1</accession>
<feature type="domain" description="Transposable element P transposase-like GTP-binding insertion" evidence="2">
    <location>
        <begin position="114"/>
        <end position="213"/>
    </location>
</feature>
<dbReference type="Proteomes" id="UP000078542">
    <property type="component" value="Unassembled WGS sequence"/>
</dbReference>
<dbReference type="Pfam" id="PF22824">
    <property type="entry name" value="THAP9_C"/>
    <property type="match status" value="1"/>
</dbReference>
<reference evidence="4 5" key="1">
    <citation type="submission" date="2016-03" db="EMBL/GenBank/DDBJ databases">
        <title>Cyphomyrmex costatus WGS genome.</title>
        <authorList>
            <person name="Nygaard S."/>
            <person name="Hu H."/>
            <person name="Boomsma J."/>
            <person name="Zhang G."/>
        </authorList>
    </citation>
    <scope>NUCLEOTIDE SEQUENCE [LARGE SCALE GENOMIC DNA]</scope>
    <source>
        <strain evidence="4">MS0001</strain>
        <tissue evidence="4">Whole body</tissue>
    </source>
</reference>
<dbReference type="PANTHER" id="PTHR47577:SF2">
    <property type="entry name" value="THAP DOMAIN CONTAINING 9"/>
    <property type="match status" value="1"/>
</dbReference>
<organism evidence="4 5">
    <name type="scientific">Cyphomyrmex costatus</name>
    <dbReference type="NCBI Taxonomy" id="456900"/>
    <lineage>
        <taxon>Eukaryota</taxon>
        <taxon>Metazoa</taxon>
        <taxon>Ecdysozoa</taxon>
        <taxon>Arthropoda</taxon>
        <taxon>Hexapoda</taxon>
        <taxon>Insecta</taxon>
        <taxon>Pterygota</taxon>
        <taxon>Neoptera</taxon>
        <taxon>Endopterygota</taxon>
        <taxon>Hymenoptera</taxon>
        <taxon>Apocrita</taxon>
        <taxon>Aculeata</taxon>
        <taxon>Formicoidea</taxon>
        <taxon>Formicidae</taxon>
        <taxon>Myrmicinae</taxon>
        <taxon>Cyphomyrmex</taxon>
    </lineage>
</organism>
<protein>
    <submittedName>
        <fullName evidence="4">THAP domain-containing protein 9</fullName>
    </submittedName>
</protein>
<dbReference type="STRING" id="456900.A0A151IGR1"/>
<dbReference type="InterPro" id="IPR048366">
    <property type="entry name" value="TNP-like_GBD"/>
</dbReference>
<evidence type="ECO:0000259" key="1">
    <source>
        <dbReference type="Pfam" id="PF21787"/>
    </source>
</evidence>
<evidence type="ECO:0000313" key="4">
    <source>
        <dbReference type="EMBL" id="KYN00253.1"/>
    </source>
</evidence>
<feature type="domain" description="DNA transposase THAP9 C-terminal" evidence="3">
    <location>
        <begin position="294"/>
        <end position="421"/>
    </location>
</feature>
<dbReference type="Pfam" id="PF21788">
    <property type="entry name" value="TNP-like_GBD"/>
    <property type="match status" value="1"/>
</dbReference>
<evidence type="ECO:0000259" key="3">
    <source>
        <dbReference type="Pfam" id="PF22824"/>
    </source>
</evidence>
<proteinExistence type="predicted"/>
<sequence>MGPEYCKGGLDTNEKFHFILCEFLLTCINQNWKIPIAYYFIKGINAEEKKNLLLNCISAVHQYNIKVVAVTFDGLKTNFRMACLLGANFNINSFQTWFHLPNTSDKIFIFLDPSHLIKIIRNVFEKKGMMNAMDNIISWQYIKELHLLQEQEGLHIANKLRSIHVNFFKQKMKVRLAAQTLSKSVTDAMQFCNTLKLPQFEGCDATIYFIHIMYAKLNECFKYICNLKESRHGKLLINSPKKAGFLGFCISIKSLMGLYDMLCEEPNSSLQYIIQINNIALYCDKNSQIITRFSRSIVSYIAGFVVHFLTKKINCTQCVEALTELQPNFDHHDLISIKNKGGLLYPSKDVIFICEICEKCIRLAIMESNSPVLPPKYNVHFFLTKILSYFIENHTIFSKLNKHTLEQIGIDNHIIHLIRAIATKI</sequence>
<keyword evidence="5" id="KW-1185">Reference proteome</keyword>
<dbReference type="Pfam" id="PF21787">
    <property type="entry name" value="TNP-like_RNaseH_N"/>
    <property type="match status" value="1"/>
</dbReference>
<dbReference type="InterPro" id="IPR048365">
    <property type="entry name" value="TNP-like_RNaseH_N"/>
</dbReference>
<dbReference type="AlphaFoldDB" id="A0A151IGR1"/>
<dbReference type="PANTHER" id="PTHR47577">
    <property type="entry name" value="THAP DOMAIN-CONTAINING PROTEIN 6"/>
    <property type="match status" value="1"/>
</dbReference>
<name>A0A151IGR1_9HYME</name>